<gene>
    <name evidence="8" type="primary">LOC112290192</name>
    <name evidence="7" type="ORF">PHYPA_017238</name>
</gene>
<evidence type="ECO:0000256" key="5">
    <source>
        <dbReference type="ARBA" id="ARBA00023136"/>
    </source>
</evidence>
<dbReference type="PANTHER" id="PTHR31621:SF66">
    <property type="entry name" value="PROTEIN DMP2"/>
    <property type="match status" value="1"/>
</dbReference>
<dbReference type="PaxDb" id="3218-PP1S5_284V6.1"/>
<dbReference type="FunCoup" id="A9REY7">
    <property type="interactions" value="816"/>
</dbReference>
<evidence type="ECO:0000313" key="7">
    <source>
        <dbReference type="EMBL" id="PNR42409.1"/>
    </source>
</evidence>
<dbReference type="Proteomes" id="UP000006727">
    <property type="component" value="Chromosome 13"/>
</dbReference>
<dbReference type="PANTHER" id="PTHR31621">
    <property type="entry name" value="PROTEIN DMP3"/>
    <property type="match status" value="1"/>
</dbReference>
<accession>A9REY7</accession>
<dbReference type="Gramene" id="Pp3c13_11600V3.2">
    <property type="protein sequence ID" value="PAC:32931103.CDS.1"/>
    <property type="gene ID" value="Pp3c13_11600"/>
</dbReference>
<dbReference type="AlphaFoldDB" id="A9REY7"/>
<keyword evidence="5 6" id="KW-0472">Membrane</keyword>
<dbReference type="eggNOG" id="ENOG502RYWK">
    <property type="taxonomic scope" value="Eukaryota"/>
</dbReference>
<dbReference type="EMBL" id="ABEU02000013">
    <property type="protein sequence ID" value="PNR42409.1"/>
    <property type="molecule type" value="Genomic_DNA"/>
</dbReference>
<feature type="transmembrane region" description="Helical" evidence="6">
    <location>
        <begin position="114"/>
        <end position="133"/>
    </location>
</feature>
<evidence type="ECO:0000256" key="1">
    <source>
        <dbReference type="ARBA" id="ARBA00004141"/>
    </source>
</evidence>
<reference evidence="7 9" key="1">
    <citation type="journal article" date="2008" name="Science">
        <title>The Physcomitrella genome reveals evolutionary insights into the conquest of land by plants.</title>
        <authorList>
            <person name="Rensing S."/>
            <person name="Lang D."/>
            <person name="Zimmer A."/>
            <person name="Terry A."/>
            <person name="Salamov A."/>
            <person name="Shapiro H."/>
            <person name="Nishiyama T."/>
            <person name="Perroud P.-F."/>
            <person name="Lindquist E."/>
            <person name="Kamisugi Y."/>
            <person name="Tanahashi T."/>
            <person name="Sakakibara K."/>
            <person name="Fujita T."/>
            <person name="Oishi K."/>
            <person name="Shin-I T."/>
            <person name="Kuroki Y."/>
            <person name="Toyoda A."/>
            <person name="Suzuki Y."/>
            <person name="Hashimoto A."/>
            <person name="Yamaguchi K."/>
            <person name="Sugano A."/>
            <person name="Kohara Y."/>
            <person name="Fujiyama A."/>
            <person name="Anterola A."/>
            <person name="Aoki S."/>
            <person name="Ashton N."/>
            <person name="Barbazuk W.B."/>
            <person name="Barker E."/>
            <person name="Bennetzen J."/>
            <person name="Bezanilla M."/>
            <person name="Blankenship R."/>
            <person name="Cho S.H."/>
            <person name="Dutcher S."/>
            <person name="Estelle M."/>
            <person name="Fawcett J.A."/>
            <person name="Gundlach H."/>
            <person name="Hanada K."/>
            <person name="Heyl A."/>
            <person name="Hicks K.A."/>
            <person name="Hugh J."/>
            <person name="Lohr M."/>
            <person name="Mayer K."/>
            <person name="Melkozernov A."/>
            <person name="Murata T."/>
            <person name="Nelson D."/>
            <person name="Pils B."/>
            <person name="Prigge M."/>
            <person name="Reiss B."/>
            <person name="Renner T."/>
            <person name="Rombauts S."/>
            <person name="Rushton P."/>
            <person name="Sanderfoot A."/>
            <person name="Schween G."/>
            <person name="Shiu S.-H."/>
            <person name="Stueber K."/>
            <person name="Theodoulou F.L."/>
            <person name="Tu H."/>
            <person name="Van de Peer Y."/>
            <person name="Verrier P.J."/>
            <person name="Waters E."/>
            <person name="Wood A."/>
            <person name="Yang L."/>
            <person name="Cove D."/>
            <person name="Cuming A."/>
            <person name="Hasebe M."/>
            <person name="Lucas S."/>
            <person name="Mishler D.B."/>
            <person name="Reski R."/>
            <person name="Grigoriev I."/>
            <person name="Quatrano R.S."/>
            <person name="Boore J.L."/>
        </authorList>
    </citation>
    <scope>NUCLEOTIDE SEQUENCE [LARGE SCALE GENOMIC DNA]</scope>
    <source>
        <strain evidence="8 9">cv. Gransden 2004</strain>
    </source>
</reference>
<evidence type="ECO:0000256" key="3">
    <source>
        <dbReference type="ARBA" id="ARBA00022692"/>
    </source>
</evidence>
<protein>
    <submittedName>
        <fullName evidence="7 8">Uncharacterized protein</fullName>
    </submittedName>
</protein>
<dbReference type="EnsemblPlants" id="Pp3c13_11600V3.1">
    <property type="protein sequence ID" value="PAC:32931102.CDS.1"/>
    <property type="gene ID" value="Pp3c13_11600"/>
</dbReference>
<dbReference type="OrthoDB" id="525686at2759"/>
<organism evidence="7">
    <name type="scientific">Physcomitrium patens</name>
    <name type="common">Spreading-leaved earth moss</name>
    <name type="synonym">Physcomitrella patens</name>
    <dbReference type="NCBI Taxonomy" id="3218"/>
    <lineage>
        <taxon>Eukaryota</taxon>
        <taxon>Viridiplantae</taxon>
        <taxon>Streptophyta</taxon>
        <taxon>Embryophyta</taxon>
        <taxon>Bryophyta</taxon>
        <taxon>Bryophytina</taxon>
        <taxon>Bryopsida</taxon>
        <taxon>Funariidae</taxon>
        <taxon>Funariales</taxon>
        <taxon>Funariaceae</taxon>
        <taxon>Physcomitrium</taxon>
    </lineage>
</organism>
<comment type="similarity">
    <text evidence="2">Belongs to the plant DMP1 protein family.</text>
</comment>
<proteinExistence type="inferred from homology"/>
<keyword evidence="4 6" id="KW-1133">Transmembrane helix</keyword>
<dbReference type="GO" id="GO:0010256">
    <property type="term" value="P:endomembrane system organization"/>
    <property type="evidence" value="ECO:0000318"/>
    <property type="project" value="GO_Central"/>
</dbReference>
<evidence type="ECO:0000313" key="9">
    <source>
        <dbReference type="Proteomes" id="UP000006727"/>
    </source>
</evidence>
<dbReference type="EnsemblPlants" id="Pp3c13_11600V3.2">
    <property type="protein sequence ID" value="PAC:32931103.CDS.1"/>
    <property type="gene ID" value="Pp3c13_11600"/>
</dbReference>
<dbReference type="STRING" id="3218.A9REY7"/>
<feature type="transmembrane region" description="Helical" evidence="6">
    <location>
        <begin position="12"/>
        <end position="33"/>
    </location>
</feature>
<dbReference type="GO" id="GO:0005737">
    <property type="term" value="C:cytoplasm"/>
    <property type="evidence" value="ECO:0007669"/>
    <property type="project" value="UniProtKB-ARBA"/>
</dbReference>
<reference evidence="7 9" key="2">
    <citation type="journal article" date="2018" name="Plant J.">
        <title>The Physcomitrella patens chromosome-scale assembly reveals moss genome structure and evolution.</title>
        <authorList>
            <person name="Lang D."/>
            <person name="Ullrich K.K."/>
            <person name="Murat F."/>
            <person name="Fuchs J."/>
            <person name="Jenkins J."/>
            <person name="Haas F.B."/>
            <person name="Piednoel M."/>
            <person name="Gundlach H."/>
            <person name="Van Bel M."/>
            <person name="Meyberg R."/>
            <person name="Vives C."/>
            <person name="Morata J."/>
            <person name="Symeonidi A."/>
            <person name="Hiss M."/>
            <person name="Muchero W."/>
            <person name="Kamisugi Y."/>
            <person name="Saleh O."/>
            <person name="Blanc G."/>
            <person name="Decker E.L."/>
            <person name="van Gessel N."/>
            <person name="Grimwood J."/>
            <person name="Hayes R.D."/>
            <person name="Graham S.W."/>
            <person name="Gunter L.E."/>
            <person name="McDaniel S.F."/>
            <person name="Hoernstein S.N.W."/>
            <person name="Larsson A."/>
            <person name="Li F.W."/>
            <person name="Perroud P.F."/>
            <person name="Phillips J."/>
            <person name="Ranjan P."/>
            <person name="Rokshar D.S."/>
            <person name="Rothfels C.J."/>
            <person name="Schneider L."/>
            <person name="Shu S."/>
            <person name="Stevenson D.W."/>
            <person name="Thummler F."/>
            <person name="Tillich M."/>
            <person name="Villarreal Aguilar J.C."/>
            <person name="Widiez T."/>
            <person name="Wong G.K."/>
            <person name="Wymore A."/>
            <person name="Zhang Y."/>
            <person name="Zimmer A.D."/>
            <person name="Quatrano R.S."/>
            <person name="Mayer K.F.X."/>
            <person name="Goodstein D."/>
            <person name="Casacuberta J.M."/>
            <person name="Vandepoele K."/>
            <person name="Reski R."/>
            <person name="Cuming A.C."/>
            <person name="Tuskan G.A."/>
            <person name="Maumus F."/>
            <person name="Salse J."/>
            <person name="Schmutz J."/>
            <person name="Rensing S.A."/>
        </authorList>
    </citation>
    <scope>NUCLEOTIDE SEQUENCE [LARGE SCALE GENOMIC DNA]</scope>
    <source>
        <strain evidence="8 9">cv. Gransden 2004</strain>
    </source>
</reference>
<evidence type="ECO:0000313" key="8">
    <source>
        <dbReference type="EnsemblPlants" id="PAC:32931102.CDS.1"/>
    </source>
</evidence>
<dbReference type="HOGENOM" id="CLU_075936_2_0_1"/>
<dbReference type="GO" id="GO:0016020">
    <property type="term" value="C:membrane"/>
    <property type="evidence" value="ECO:0007669"/>
    <property type="project" value="UniProtKB-SubCell"/>
</dbReference>
<dbReference type="InterPro" id="IPR007770">
    <property type="entry name" value="DMP"/>
</dbReference>
<dbReference type="OMA" id="GECGSTE"/>
<evidence type="ECO:0000256" key="2">
    <source>
        <dbReference type="ARBA" id="ARBA00008707"/>
    </source>
</evidence>
<comment type="subcellular location">
    <subcellularLocation>
        <location evidence="1">Membrane</location>
        <topology evidence="1">Multi-pass membrane protein</topology>
    </subcellularLocation>
</comment>
<dbReference type="Gramene" id="Pp3c13_11600V3.1">
    <property type="protein sequence ID" value="PAC:32931102.CDS.1"/>
    <property type="gene ID" value="Pp3c13_11600"/>
</dbReference>
<dbReference type="KEGG" id="ppp:112290192"/>
<feature type="transmembrane region" description="Helical" evidence="6">
    <location>
        <begin position="45"/>
        <end position="64"/>
    </location>
</feature>
<dbReference type="Pfam" id="PF05078">
    <property type="entry name" value="DUF679"/>
    <property type="match status" value="1"/>
</dbReference>
<keyword evidence="3 6" id="KW-0812">Transmembrane</keyword>
<evidence type="ECO:0000256" key="6">
    <source>
        <dbReference type="SAM" id="Phobius"/>
    </source>
</evidence>
<feature type="transmembrane region" description="Helical" evidence="6">
    <location>
        <begin position="153"/>
        <end position="171"/>
    </location>
</feature>
<dbReference type="GeneID" id="112290192"/>
<sequence length="204" mass="21267">MSGFRTTKDILTQLANVLPTGTFMLFQLIAPLATNNGHCGKTEKIVTGVLLAVFAVIIVVSCFTDSVKVPSTGKVYYGLVTTKGLWNLSFQGSGIPGVSGAYYTAGGSKYTLRVFDFVTAALSLSAFATLSLLTDPVSGCYWKQLSSTVVKTVPLIVGVAVSFVMTFGPSARNGFGFKVDASVPAKSAPRTSLLGTPAISTSSV</sequence>
<dbReference type="RefSeq" id="XP_024392000.1">
    <property type="nucleotide sequence ID" value="XM_024536232.2"/>
</dbReference>
<keyword evidence="9" id="KW-1185">Reference proteome</keyword>
<name>A9REY7_PHYPA</name>
<reference evidence="8" key="3">
    <citation type="submission" date="2020-12" db="UniProtKB">
        <authorList>
            <consortium name="EnsemblPlants"/>
        </authorList>
    </citation>
    <scope>IDENTIFICATION</scope>
</reference>
<evidence type="ECO:0000256" key="4">
    <source>
        <dbReference type="ARBA" id="ARBA00022989"/>
    </source>
</evidence>